<gene>
    <name evidence="1" type="ORF">B5K06_27510</name>
</gene>
<evidence type="ECO:0008006" key="3">
    <source>
        <dbReference type="Google" id="ProtNLM"/>
    </source>
</evidence>
<accession>A0A370KGY4</accession>
<dbReference type="OrthoDB" id="8084653at2"/>
<name>A0A370KGY4_9HYPH</name>
<evidence type="ECO:0000313" key="2">
    <source>
        <dbReference type="Proteomes" id="UP000254939"/>
    </source>
</evidence>
<proteinExistence type="predicted"/>
<dbReference type="Gene3D" id="6.10.250.730">
    <property type="match status" value="1"/>
</dbReference>
<sequence>MLCPEDCDAERDGPMEPPTCGTGNGTFLIVLAFKGPRRITAMPCGLWNEPVDIPFGAIESRQIHGPDEAIMALIDRWPNRRGPAYVKALTACRAAIAGRLDPEAAKPDFLAAVREVELS</sequence>
<comment type="caution">
    <text evidence="1">The sequence shown here is derived from an EMBL/GenBank/DDBJ whole genome shotgun (WGS) entry which is preliminary data.</text>
</comment>
<reference evidence="1 2" key="1">
    <citation type="submission" date="2017-03" db="EMBL/GenBank/DDBJ databases">
        <title>Genome analysis of Rhizobial strains effectives or ineffectives for nitrogen fixation isolated from bean seeds.</title>
        <authorList>
            <person name="Peralta H."/>
            <person name="Aguilar-Vera A."/>
            <person name="Mora Y."/>
            <person name="Vargas-Lagunas C."/>
            <person name="Girard L."/>
            <person name="Mora J."/>
        </authorList>
    </citation>
    <scope>NUCLEOTIDE SEQUENCE [LARGE SCALE GENOMIC DNA]</scope>
    <source>
        <strain evidence="1 2">CCGM3</strain>
    </source>
</reference>
<evidence type="ECO:0000313" key="1">
    <source>
        <dbReference type="EMBL" id="RDJ04214.1"/>
    </source>
</evidence>
<dbReference type="Pfam" id="PF06169">
    <property type="entry name" value="DUF982"/>
    <property type="match status" value="1"/>
</dbReference>
<organism evidence="1 2">
    <name type="scientific">Rhizobium grahamii</name>
    <dbReference type="NCBI Taxonomy" id="1120045"/>
    <lineage>
        <taxon>Bacteria</taxon>
        <taxon>Pseudomonadati</taxon>
        <taxon>Pseudomonadota</taxon>
        <taxon>Alphaproteobacteria</taxon>
        <taxon>Hyphomicrobiales</taxon>
        <taxon>Rhizobiaceae</taxon>
        <taxon>Rhizobium/Agrobacterium group</taxon>
        <taxon>Rhizobium</taxon>
    </lineage>
</organism>
<dbReference type="EMBL" id="NAAC01000040">
    <property type="protein sequence ID" value="RDJ04214.1"/>
    <property type="molecule type" value="Genomic_DNA"/>
</dbReference>
<dbReference type="AlphaFoldDB" id="A0A370KGY4"/>
<dbReference type="InterPro" id="IPR010385">
    <property type="entry name" value="DUF982"/>
</dbReference>
<protein>
    <recommendedName>
        <fullName evidence="3">DUF982 domain-containing protein</fullName>
    </recommendedName>
</protein>
<dbReference type="Proteomes" id="UP000254939">
    <property type="component" value="Unassembled WGS sequence"/>
</dbReference>